<comment type="similarity">
    <text evidence="2 7">Belongs to the peptidase M14 family.</text>
</comment>
<evidence type="ECO:0000256" key="2">
    <source>
        <dbReference type="ARBA" id="ARBA00005988"/>
    </source>
</evidence>
<dbReference type="GO" id="GO:0005615">
    <property type="term" value="C:extracellular space"/>
    <property type="evidence" value="ECO:0007669"/>
    <property type="project" value="TreeGrafter"/>
</dbReference>
<dbReference type="Pfam" id="PF00246">
    <property type="entry name" value="Peptidase_M14"/>
    <property type="match status" value="1"/>
</dbReference>
<keyword evidence="12" id="KW-1185">Reference proteome</keyword>
<dbReference type="PANTHER" id="PTHR11705:SF143">
    <property type="entry name" value="SLL0236 PROTEIN"/>
    <property type="match status" value="1"/>
</dbReference>
<dbReference type="EMBL" id="CP002810">
    <property type="protein sequence ID" value="AEG43799.1"/>
    <property type="molecule type" value="Genomic_DNA"/>
</dbReference>
<evidence type="ECO:0000259" key="10">
    <source>
        <dbReference type="PROSITE" id="PS52035"/>
    </source>
</evidence>
<dbReference type="GO" id="GO:0006508">
    <property type="term" value="P:proteolysis"/>
    <property type="evidence" value="ECO:0007669"/>
    <property type="project" value="UniProtKB-KW"/>
</dbReference>
<feature type="region of interest" description="Disordered" evidence="8">
    <location>
        <begin position="330"/>
        <end position="351"/>
    </location>
</feature>
<comment type="caution">
    <text evidence="7">Lacks conserved residue(s) required for the propagation of feature annotation.</text>
</comment>
<dbReference type="KEGG" id="iva:Isova_1016"/>
<feature type="domain" description="Peptidase M14" evidence="10">
    <location>
        <begin position="53"/>
        <end position="351"/>
    </location>
</feature>
<dbReference type="STRING" id="743718.Isova_1016"/>
<keyword evidence="6" id="KW-0482">Metalloprotease</keyword>
<keyword evidence="11" id="KW-0121">Carboxypeptidase</keyword>
<evidence type="ECO:0000313" key="11">
    <source>
        <dbReference type="EMBL" id="AEG43799.1"/>
    </source>
</evidence>
<dbReference type="GO" id="GO:0008270">
    <property type="term" value="F:zinc ion binding"/>
    <property type="evidence" value="ECO:0007669"/>
    <property type="project" value="InterPro"/>
</dbReference>
<sequence length="351" mass="36701">MRSTRRTTALLALAFAAPLALTGATATSAFAEPTSTPGGPYVQCGLQPIKLNGMHSNDELLATVHRLAEQRPDVVEVATAGYSVEGREIPVVTVGSGPRTLLVLTQQHGDEPIGTEAALQLLAKVSGNGPAAAALREEVTLVVVPRVNPDGWERYHADDLGSVIDPRRNSNNIDLNRTHGPANTTDLALAPESAAVHAVIDAVEPDVILDYHHQVTYAQPDGSMATMSLLWPTHPAVASDVVDEAKRATAVIAEAVDAHGHATVTKYPVSNTATMATNGFAMEGYPTVLVEQRGQQEVGQKSQGALTREALISMEATVAALADGSFDGVDPADADELPPRGERVAAACPLG</sequence>
<reference evidence="11 12" key="1">
    <citation type="submission" date="2011-05" db="EMBL/GenBank/DDBJ databases">
        <title>Complete sequence of Isoptericola variabilis 225.</title>
        <authorList>
            <consortium name="US DOE Joint Genome Institute"/>
            <person name="Lucas S."/>
            <person name="Han J."/>
            <person name="Lapidus A."/>
            <person name="Cheng J.-F."/>
            <person name="Goodwin L."/>
            <person name="Pitluck S."/>
            <person name="Peters L."/>
            <person name="Mikhailova N."/>
            <person name="Zeytun A."/>
            <person name="Han C."/>
            <person name="Tapia R."/>
            <person name="Land M."/>
            <person name="Hauser L."/>
            <person name="Kyrpides N."/>
            <person name="Ivanova N."/>
            <person name="Pagani I."/>
            <person name="Siebers A."/>
            <person name="Allgaier M."/>
            <person name="Thelen M."/>
            <person name="Hugenholtz P."/>
            <person name="Gladden J."/>
            <person name="Woyke T."/>
        </authorList>
    </citation>
    <scope>NUCLEOTIDE SEQUENCE [LARGE SCALE GENOMIC DNA]</scope>
    <source>
        <strain evidence="12">225</strain>
    </source>
</reference>
<evidence type="ECO:0000256" key="4">
    <source>
        <dbReference type="ARBA" id="ARBA00022801"/>
    </source>
</evidence>
<dbReference type="eggNOG" id="COG2866">
    <property type="taxonomic scope" value="Bacteria"/>
</dbReference>
<name>F6FQC4_ISOV2</name>
<evidence type="ECO:0000256" key="6">
    <source>
        <dbReference type="ARBA" id="ARBA00023049"/>
    </source>
</evidence>
<dbReference type="InterPro" id="IPR000834">
    <property type="entry name" value="Peptidase_M14"/>
</dbReference>
<dbReference type="AlphaFoldDB" id="F6FQC4"/>
<evidence type="ECO:0000256" key="1">
    <source>
        <dbReference type="ARBA" id="ARBA00001947"/>
    </source>
</evidence>
<dbReference type="SUPFAM" id="SSF53187">
    <property type="entry name" value="Zn-dependent exopeptidases"/>
    <property type="match status" value="1"/>
</dbReference>
<dbReference type="GO" id="GO:0004181">
    <property type="term" value="F:metallocarboxypeptidase activity"/>
    <property type="evidence" value="ECO:0007669"/>
    <property type="project" value="InterPro"/>
</dbReference>
<comment type="cofactor">
    <cofactor evidence="1">
        <name>Zn(2+)</name>
        <dbReference type="ChEBI" id="CHEBI:29105"/>
    </cofactor>
</comment>
<feature type="chain" id="PRO_5003339807" evidence="9">
    <location>
        <begin position="32"/>
        <end position="351"/>
    </location>
</feature>
<dbReference type="SMART" id="SM00631">
    <property type="entry name" value="Zn_pept"/>
    <property type="match status" value="1"/>
</dbReference>
<dbReference type="PANTHER" id="PTHR11705">
    <property type="entry name" value="PROTEASE FAMILY M14 CARBOXYPEPTIDASE A,B"/>
    <property type="match status" value="1"/>
</dbReference>
<evidence type="ECO:0000256" key="3">
    <source>
        <dbReference type="ARBA" id="ARBA00022670"/>
    </source>
</evidence>
<organism evidence="12">
    <name type="scientific">Isoptericola variabilis (strain 225)</name>
    <dbReference type="NCBI Taxonomy" id="743718"/>
    <lineage>
        <taxon>Bacteria</taxon>
        <taxon>Bacillati</taxon>
        <taxon>Actinomycetota</taxon>
        <taxon>Actinomycetes</taxon>
        <taxon>Micrococcales</taxon>
        <taxon>Promicromonosporaceae</taxon>
        <taxon>Isoptericola</taxon>
    </lineage>
</organism>
<keyword evidence="9" id="KW-0732">Signal</keyword>
<dbReference type="PROSITE" id="PS52035">
    <property type="entry name" value="PEPTIDASE_M14"/>
    <property type="match status" value="1"/>
</dbReference>
<dbReference type="Gene3D" id="3.40.630.10">
    <property type="entry name" value="Zn peptidases"/>
    <property type="match status" value="1"/>
</dbReference>
<evidence type="ECO:0000256" key="8">
    <source>
        <dbReference type="SAM" id="MobiDB-lite"/>
    </source>
</evidence>
<keyword evidence="5" id="KW-0862">Zinc</keyword>
<evidence type="ECO:0000256" key="7">
    <source>
        <dbReference type="PROSITE-ProRule" id="PRU01379"/>
    </source>
</evidence>
<proteinExistence type="inferred from homology"/>
<feature type="signal peptide" evidence="9">
    <location>
        <begin position="1"/>
        <end position="31"/>
    </location>
</feature>
<dbReference type="HOGENOM" id="CLU_054560_0_0_11"/>
<keyword evidence="3" id="KW-0645">Protease</keyword>
<keyword evidence="4" id="KW-0378">Hydrolase</keyword>
<evidence type="ECO:0000313" key="12">
    <source>
        <dbReference type="Proteomes" id="UP000009236"/>
    </source>
</evidence>
<dbReference type="Proteomes" id="UP000009236">
    <property type="component" value="Chromosome"/>
</dbReference>
<evidence type="ECO:0000256" key="5">
    <source>
        <dbReference type="ARBA" id="ARBA00022833"/>
    </source>
</evidence>
<accession>F6FQC4</accession>
<gene>
    <name evidence="11" type="ordered locus">Isova_1016</name>
</gene>
<evidence type="ECO:0000256" key="9">
    <source>
        <dbReference type="SAM" id="SignalP"/>
    </source>
</evidence>
<protein>
    <submittedName>
        <fullName evidence="11">Peptidase M14 carboxypeptidase A</fullName>
    </submittedName>
</protein>